<reference evidence="1 2" key="1">
    <citation type="submission" date="2016-11" db="EMBL/GenBank/DDBJ databases">
        <authorList>
            <person name="Jaros S."/>
            <person name="Januszkiewicz K."/>
            <person name="Wedrychowicz H."/>
        </authorList>
    </citation>
    <scope>NUCLEOTIDE SEQUENCE [LARGE SCALE GENOMIC DNA]</scope>
    <source>
        <strain evidence="1 2">DSM 21758</strain>
    </source>
</reference>
<dbReference type="RefSeq" id="WP_072990077.1">
    <property type="nucleotide sequence ID" value="NZ_FQZB01000013.1"/>
</dbReference>
<organism evidence="1 2">
    <name type="scientific">Clostridium cavendishii DSM 21758</name>
    <dbReference type="NCBI Taxonomy" id="1121302"/>
    <lineage>
        <taxon>Bacteria</taxon>
        <taxon>Bacillati</taxon>
        <taxon>Bacillota</taxon>
        <taxon>Clostridia</taxon>
        <taxon>Eubacteriales</taxon>
        <taxon>Clostridiaceae</taxon>
        <taxon>Clostridium</taxon>
    </lineage>
</organism>
<name>A0A1M6PNZ5_9CLOT</name>
<keyword evidence="2" id="KW-1185">Reference proteome</keyword>
<dbReference type="Proteomes" id="UP000184310">
    <property type="component" value="Unassembled WGS sequence"/>
</dbReference>
<dbReference type="STRING" id="1121302.SAMN02745163_03213"/>
<accession>A0A1M6PNZ5</accession>
<protein>
    <submittedName>
        <fullName evidence="1">Uncharacterized protein</fullName>
    </submittedName>
</protein>
<sequence length="209" mass="24807">MLMKKTFFIIVLNDRFIVVDLKTYDRTELKFNIDKLPYTLFYHYLFENDESLEYMKKELGSKLGRIIKSDAIISIPEDSNYLDKRIVVEIFEGLGIRKIIIMSQNANFSNLETTFITLSKTERVYSLSYFKDNNLQKIKYFDINSFNLKNIELEIKNLDKDCEYNNSAFYVNCLNSNELINFGRPVYLNDFIDNFKIKQEEALKIVKHS</sequence>
<proteinExistence type="predicted"/>
<evidence type="ECO:0000313" key="1">
    <source>
        <dbReference type="EMBL" id="SHK09558.1"/>
    </source>
</evidence>
<dbReference type="AlphaFoldDB" id="A0A1M6PNZ5"/>
<gene>
    <name evidence="1" type="ORF">SAMN02745163_03213</name>
</gene>
<dbReference type="OrthoDB" id="1905484at2"/>
<dbReference type="EMBL" id="FQZB01000013">
    <property type="protein sequence ID" value="SHK09558.1"/>
    <property type="molecule type" value="Genomic_DNA"/>
</dbReference>
<evidence type="ECO:0000313" key="2">
    <source>
        <dbReference type="Proteomes" id="UP000184310"/>
    </source>
</evidence>